<dbReference type="OrthoDB" id="8031842at2759"/>
<dbReference type="Gene3D" id="3.30.420.10">
    <property type="entry name" value="Ribonuclease H-like superfamily/Ribonuclease H"/>
    <property type="match status" value="1"/>
</dbReference>
<proteinExistence type="predicted"/>
<dbReference type="GO" id="GO:0003676">
    <property type="term" value="F:nucleic acid binding"/>
    <property type="evidence" value="ECO:0007669"/>
    <property type="project" value="InterPro"/>
</dbReference>
<sequence length="106" mass="11877">MRHHSELQNMGNEKPFSHQPVSLHSKTVTVWCGFTASFIVGPFFFEDIGPVTCTVNGILNETLMRNHLIPALQQRECVGSTDFMQDGAPPHIANPAKRLTEQAFRI</sequence>
<reference evidence="1 2" key="1">
    <citation type="journal article" date="2019" name="Sci. Rep.">
        <title>Orb-weaving spider Araneus ventricosus genome elucidates the spidroin gene catalogue.</title>
        <authorList>
            <person name="Kono N."/>
            <person name="Nakamura H."/>
            <person name="Ohtoshi R."/>
            <person name="Moran D.A.P."/>
            <person name="Shinohara A."/>
            <person name="Yoshida Y."/>
            <person name="Fujiwara M."/>
            <person name="Mori M."/>
            <person name="Tomita M."/>
            <person name="Arakawa K."/>
        </authorList>
    </citation>
    <scope>NUCLEOTIDE SEQUENCE [LARGE SCALE GENOMIC DNA]</scope>
</reference>
<evidence type="ECO:0008006" key="3">
    <source>
        <dbReference type="Google" id="ProtNLM"/>
    </source>
</evidence>
<evidence type="ECO:0000313" key="2">
    <source>
        <dbReference type="Proteomes" id="UP000499080"/>
    </source>
</evidence>
<dbReference type="Proteomes" id="UP000499080">
    <property type="component" value="Unassembled WGS sequence"/>
</dbReference>
<keyword evidence="2" id="KW-1185">Reference proteome</keyword>
<gene>
    <name evidence="1" type="ORF">AVEN_116611_1</name>
</gene>
<dbReference type="InterPro" id="IPR036397">
    <property type="entry name" value="RNaseH_sf"/>
</dbReference>
<dbReference type="EMBL" id="BGPR01000352">
    <property type="protein sequence ID" value="GBM14970.1"/>
    <property type="molecule type" value="Genomic_DNA"/>
</dbReference>
<dbReference type="AlphaFoldDB" id="A0A4Y2DDY6"/>
<comment type="caution">
    <text evidence="1">The sequence shown here is derived from an EMBL/GenBank/DDBJ whole genome shotgun (WGS) entry which is preliminary data.</text>
</comment>
<protein>
    <recommendedName>
        <fullName evidence="3">Tc1-like transposase DDE domain-containing protein</fullName>
    </recommendedName>
</protein>
<accession>A0A4Y2DDY6</accession>
<name>A0A4Y2DDY6_ARAVE</name>
<evidence type="ECO:0000313" key="1">
    <source>
        <dbReference type="EMBL" id="GBM14970.1"/>
    </source>
</evidence>
<organism evidence="1 2">
    <name type="scientific">Araneus ventricosus</name>
    <name type="common">Orbweaver spider</name>
    <name type="synonym">Epeira ventricosa</name>
    <dbReference type="NCBI Taxonomy" id="182803"/>
    <lineage>
        <taxon>Eukaryota</taxon>
        <taxon>Metazoa</taxon>
        <taxon>Ecdysozoa</taxon>
        <taxon>Arthropoda</taxon>
        <taxon>Chelicerata</taxon>
        <taxon>Arachnida</taxon>
        <taxon>Araneae</taxon>
        <taxon>Araneomorphae</taxon>
        <taxon>Entelegynae</taxon>
        <taxon>Araneoidea</taxon>
        <taxon>Araneidae</taxon>
        <taxon>Araneus</taxon>
    </lineage>
</organism>